<reference evidence="16" key="1">
    <citation type="submission" date="2017-05" db="EMBL/GenBank/DDBJ databases">
        <authorList>
            <person name="Imhoff J.F."/>
            <person name="Rahn T."/>
            <person name="Kuenzel S."/>
            <person name="Neulinger S.C."/>
        </authorList>
    </citation>
    <scope>NUCLEOTIDE SEQUENCE</scope>
    <source>
        <strain evidence="16">DSM 4395</strain>
    </source>
</reference>
<dbReference type="Gene3D" id="3.10.290.10">
    <property type="entry name" value="RNA-binding S4 domain"/>
    <property type="match status" value="1"/>
</dbReference>
<dbReference type="InterPro" id="IPR050188">
    <property type="entry name" value="RluA_PseudoU_synthase"/>
</dbReference>
<evidence type="ECO:0000256" key="7">
    <source>
        <dbReference type="ARBA" id="ARBA00022884"/>
    </source>
</evidence>
<feature type="active site" evidence="12">
    <location>
        <position position="270"/>
    </location>
</feature>
<dbReference type="CDD" id="cd00165">
    <property type="entry name" value="S4"/>
    <property type="match status" value="1"/>
</dbReference>
<evidence type="ECO:0000256" key="12">
    <source>
        <dbReference type="PIRSR" id="PIRSR606225-1"/>
    </source>
</evidence>
<evidence type="ECO:0000256" key="6">
    <source>
        <dbReference type="ARBA" id="ARBA00022552"/>
    </source>
</evidence>
<dbReference type="PANTHER" id="PTHR21600:SF92">
    <property type="entry name" value="RIBOSOMAL LARGE SUBUNIT PSEUDOURIDINE SYNTHASE C"/>
    <property type="match status" value="1"/>
</dbReference>
<name>A0AAJ0UDN1_HALSE</name>
<feature type="compositionally biased region" description="Low complexity" evidence="14">
    <location>
        <begin position="119"/>
        <end position="128"/>
    </location>
</feature>
<dbReference type="InterPro" id="IPR006225">
    <property type="entry name" value="PsdUridine_synth_RluC/D"/>
</dbReference>
<evidence type="ECO:0000313" key="16">
    <source>
        <dbReference type="EMBL" id="MBK5929517.1"/>
    </source>
</evidence>
<dbReference type="GO" id="GO:0160141">
    <property type="term" value="F:23S rRNA pseudouridine(955/2504/2580) synthase activity"/>
    <property type="evidence" value="ECO:0007669"/>
    <property type="project" value="UniProtKB-EC"/>
</dbReference>
<keyword evidence="8" id="KW-0413">Isomerase</keyword>
<reference evidence="16" key="2">
    <citation type="journal article" date="2020" name="Microorganisms">
        <title>Osmotic Adaptation and Compatible Solute Biosynthesis of Phototrophic Bacteria as Revealed from Genome Analyses.</title>
        <authorList>
            <person name="Imhoff J.F."/>
            <person name="Rahn T."/>
            <person name="Kunzel S."/>
            <person name="Keller A."/>
            <person name="Neulinger S.C."/>
        </authorList>
    </citation>
    <scope>NUCLEOTIDE SEQUENCE</scope>
    <source>
        <strain evidence="16">DSM 4395</strain>
    </source>
</reference>
<evidence type="ECO:0000256" key="10">
    <source>
        <dbReference type="ARBA" id="ARBA00031975"/>
    </source>
</evidence>
<dbReference type="EMBL" id="NHSF01000017">
    <property type="protein sequence ID" value="MBK5929517.1"/>
    <property type="molecule type" value="Genomic_DNA"/>
</dbReference>
<dbReference type="GO" id="GO:0000455">
    <property type="term" value="P:enzyme-directed rRNA pseudouridine synthesis"/>
    <property type="evidence" value="ECO:0007669"/>
    <property type="project" value="TreeGrafter"/>
</dbReference>
<sequence length="446" mass="48512">MRHTVGLAQGRAADLALDSRHSARPTLWDDHDLIQCAPLGTPPGRCAAPPHRGGRDTAPSHTAQASNASKLSRYRQLTPKSSTKHPRGARPRSAPSARGKSRASALKARSSKHSESPERAPSAPASAPTRAGISQVEWVQIDAETAGQRIDNFLLAHLKGVPRSLVYRLLRRGEVRVNKGRARPSQRIEEGDQVRLPPLRRAEQGASITPSARLQDRLAEALLYEDDLVLVLNKPAGLAVHGGSGINLGVIESLRAMRPGAELELVHRLDRDTSGCLLISKRRSALRRLHAQLREGEVDKRYLALLCGALPQAEIEVAAALSTNRVRGGERVVRVDPHAGKPSRTRFRVRQRLGALTLVEAELETGRTHQIRVHAAYLGAAVAGDPKYGDPATNARLQTLGLKRLFLHAAALSFRPREDQPPVHVTAPLPAALEAVLKRLEETSWT</sequence>
<dbReference type="InterPro" id="IPR002942">
    <property type="entry name" value="S4_RNA-bd"/>
</dbReference>
<dbReference type="GO" id="GO:0003723">
    <property type="term" value="F:RNA binding"/>
    <property type="evidence" value="ECO:0007669"/>
    <property type="project" value="UniProtKB-KW"/>
</dbReference>
<dbReference type="SUPFAM" id="SSF55120">
    <property type="entry name" value="Pseudouridine synthase"/>
    <property type="match status" value="1"/>
</dbReference>
<dbReference type="NCBIfam" id="TIGR00005">
    <property type="entry name" value="rluA_subfam"/>
    <property type="match status" value="1"/>
</dbReference>
<evidence type="ECO:0000256" key="5">
    <source>
        <dbReference type="ARBA" id="ARBA00017128"/>
    </source>
</evidence>
<accession>A0AAJ0UDN1</accession>
<evidence type="ECO:0000256" key="3">
    <source>
        <dbReference type="ARBA" id="ARBA00010876"/>
    </source>
</evidence>
<evidence type="ECO:0000256" key="13">
    <source>
        <dbReference type="PROSITE-ProRule" id="PRU00182"/>
    </source>
</evidence>
<evidence type="ECO:0000256" key="8">
    <source>
        <dbReference type="ARBA" id="ARBA00023235"/>
    </source>
</evidence>
<evidence type="ECO:0000256" key="9">
    <source>
        <dbReference type="ARBA" id="ARBA00030705"/>
    </source>
</evidence>
<keyword evidence="17" id="KW-1185">Reference proteome</keyword>
<dbReference type="Pfam" id="PF01479">
    <property type="entry name" value="S4"/>
    <property type="match status" value="1"/>
</dbReference>
<comment type="caution">
    <text evidence="16">The sequence shown here is derived from an EMBL/GenBank/DDBJ whole genome shotgun (WGS) entry which is preliminary data.</text>
</comment>
<feature type="region of interest" description="Disordered" evidence="14">
    <location>
        <begin position="40"/>
        <end position="132"/>
    </location>
</feature>
<dbReference type="PROSITE" id="PS01129">
    <property type="entry name" value="PSI_RLU"/>
    <property type="match status" value="1"/>
</dbReference>
<comment type="similarity">
    <text evidence="3">Belongs to the pseudouridine synthase RluA family.</text>
</comment>
<evidence type="ECO:0000313" key="17">
    <source>
        <dbReference type="Proteomes" id="UP001296967"/>
    </source>
</evidence>
<keyword evidence="7 13" id="KW-0694">RNA-binding</keyword>
<dbReference type="EC" id="5.4.99.24" evidence="4"/>
<dbReference type="Pfam" id="PF00849">
    <property type="entry name" value="PseudoU_synth_2"/>
    <property type="match status" value="1"/>
</dbReference>
<dbReference type="InterPro" id="IPR036986">
    <property type="entry name" value="S4_RNA-bd_sf"/>
</dbReference>
<keyword evidence="6" id="KW-0698">rRNA processing</keyword>
<gene>
    <name evidence="16" type="ORF">CCR82_02950</name>
</gene>
<comment type="function">
    <text evidence="2">Responsible for synthesis of pseudouridine from uracil at positions 955, 2504 and 2580 in 23S ribosomal RNA.</text>
</comment>
<dbReference type="InterPro" id="IPR020103">
    <property type="entry name" value="PsdUridine_synth_cat_dom_sf"/>
</dbReference>
<evidence type="ECO:0000256" key="4">
    <source>
        <dbReference type="ARBA" id="ARBA00012785"/>
    </source>
</evidence>
<dbReference type="PANTHER" id="PTHR21600">
    <property type="entry name" value="MITOCHONDRIAL RNA PSEUDOURIDINE SYNTHASE"/>
    <property type="match status" value="1"/>
</dbReference>
<evidence type="ECO:0000256" key="1">
    <source>
        <dbReference type="ARBA" id="ARBA00000381"/>
    </source>
</evidence>
<dbReference type="InterPro" id="IPR006224">
    <property type="entry name" value="PsdUridine_synth_RluA-like_CS"/>
</dbReference>
<dbReference type="CDD" id="cd02869">
    <property type="entry name" value="PseudoU_synth_RluA_like"/>
    <property type="match status" value="1"/>
</dbReference>
<evidence type="ECO:0000256" key="14">
    <source>
        <dbReference type="SAM" id="MobiDB-lite"/>
    </source>
</evidence>
<evidence type="ECO:0000259" key="15">
    <source>
        <dbReference type="SMART" id="SM00363"/>
    </source>
</evidence>
<proteinExistence type="inferred from homology"/>
<feature type="compositionally biased region" description="Polar residues" evidence="14">
    <location>
        <begin position="59"/>
        <end position="70"/>
    </location>
</feature>
<dbReference type="Proteomes" id="UP001296967">
    <property type="component" value="Unassembled WGS sequence"/>
</dbReference>
<dbReference type="AlphaFoldDB" id="A0AAJ0UDN1"/>
<comment type="catalytic activity">
    <reaction evidence="1">
        <text>uridine(955/2504/2580) in 23S rRNA = pseudouridine(955/2504/2580) in 23S rRNA</text>
        <dbReference type="Rhea" id="RHEA:42528"/>
        <dbReference type="Rhea" id="RHEA-COMP:10099"/>
        <dbReference type="Rhea" id="RHEA-COMP:10100"/>
        <dbReference type="ChEBI" id="CHEBI:65314"/>
        <dbReference type="ChEBI" id="CHEBI:65315"/>
        <dbReference type="EC" id="5.4.99.24"/>
    </reaction>
</comment>
<dbReference type="Gene3D" id="3.30.2350.10">
    <property type="entry name" value="Pseudouridine synthase"/>
    <property type="match status" value="1"/>
</dbReference>
<dbReference type="InterPro" id="IPR006145">
    <property type="entry name" value="PsdUridine_synth_RsuA/RluA"/>
</dbReference>
<evidence type="ECO:0000256" key="2">
    <source>
        <dbReference type="ARBA" id="ARBA00002876"/>
    </source>
</evidence>
<feature type="domain" description="RNA-binding S4" evidence="15">
    <location>
        <begin position="148"/>
        <end position="207"/>
    </location>
</feature>
<dbReference type="SMART" id="SM00363">
    <property type="entry name" value="S4"/>
    <property type="match status" value="1"/>
</dbReference>
<dbReference type="SUPFAM" id="SSF55174">
    <property type="entry name" value="Alpha-L RNA-binding motif"/>
    <property type="match status" value="1"/>
</dbReference>
<protein>
    <recommendedName>
        <fullName evidence="5">Ribosomal large subunit pseudouridine synthase C</fullName>
        <ecNumber evidence="4">5.4.99.24</ecNumber>
    </recommendedName>
    <alternativeName>
        <fullName evidence="9">23S rRNA pseudouridine(955/2504/2580) synthase</fullName>
    </alternativeName>
    <alternativeName>
        <fullName evidence="10">rRNA pseudouridylate synthase C</fullName>
    </alternativeName>
    <alternativeName>
        <fullName evidence="11">rRNA-uridine isomerase C</fullName>
    </alternativeName>
</protein>
<organism evidence="16 17">
    <name type="scientific">Halochromatium salexigens</name>
    <name type="common">Chromatium salexigens</name>
    <dbReference type="NCBI Taxonomy" id="49447"/>
    <lineage>
        <taxon>Bacteria</taxon>
        <taxon>Pseudomonadati</taxon>
        <taxon>Pseudomonadota</taxon>
        <taxon>Gammaproteobacteria</taxon>
        <taxon>Chromatiales</taxon>
        <taxon>Chromatiaceae</taxon>
        <taxon>Halochromatium</taxon>
    </lineage>
</organism>
<feature type="compositionally biased region" description="Low complexity" evidence="14">
    <location>
        <begin position="91"/>
        <end position="108"/>
    </location>
</feature>
<dbReference type="PROSITE" id="PS50889">
    <property type="entry name" value="S4"/>
    <property type="match status" value="1"/>
</dbReference>
<evidence type="ECO:0000256" key="11">
    <source>
        <dbReference type="ARBA" id="ARBA00033053"/>
    </source>
</evidence>